<feature type="repeat" description="TPR" evidence="1">
    <location>
        <begin position="56"/>
        <end position="89"/>
    </location>
</feature>
<name>A0AAE0F2J4_9CHLO</name>
<proteinExistence type="predicted"/>
<evidence type="ECO:0000313" key="3">
    <source>
        <dbReference type="Proteomes" id="UP001190700"/>
    </source>
</evidence>
<evidence type="ECO:0000313" key="2">
    <source>
        <dbReference type="EMBL" id="KAK3249022.1"/>
    </source>
</evidence>
<sequence>MQFGWNRKRRKLRDKAGLPFESAGGSVSLEEDGTPNLFSLTSGANYVPSEEALKQSLEIQAEGNTQAENGLFREALKRWERALDLTPERAVLHELKAQVLLEMDAVWQAVRSAKKATEFDPEWSERDDWKRCLERQYALRHAARGTTGSWSRVNMPACALGRLEAPSPSQYAFLQALTTGSARPESICLCLRRGDDWKRRLGVNMPLAGAGITVPLAPESICLCCGA</sequence>
<accession>A0AAE0F2J4</accession>
<comment type="caution">
    <text evidence="2">The sequence shown here is derived from an EMBL/GenBank/DDBJ whole genome shotgun (WGS) entry which is preliminary data.</text>
</comment>
<dbReference type="SUPFAM" id="SSF48452">
    <property type="entry name" value="TPR-like"/>
    <property type="match status" value="1"/>
</dbReference>
<keyword evidence="1" id="KW-0802">TPR repeat</keyword>
<dbReference type="PANTHER" id="PTHR15544">
    <property type="entry name" value="OSMOSIS RESPONSIVE FACTOR"/>
    <property type="match status" value="1"/>
</dbReference>
<dbReference type="Proteomes" id="UP001190700">
    <property type="component" value="Unassembled WGS sequence"/>
</dbReference>
<organism evidence="2 3">
    <name type="scientific">Cymbomonas tetramitiformis</name>
    <dbReference type="NCBI Taxonomy" id="36881"/>
    <lineage>
        <taxon>Eukaryota</taxon>
        <taxon>Viridiplantae</taxon>
        <taxon>Chlorophyta</taxon>
        <taxon>Pyramimonadophyceae</taxon>
        <taxon>Pyramimonadales</taxon>
        <taxon>Pyramimonadaceae</taxon>
        <taxon>Cymbomonas</taxon>
    </lineage>
</organism>
<keyword evidence="3" id="KW-1185">Reference proteome</keyword>
<evidence type="ECO:0000256" key="1">
    <source>
        <dbReference type="PROSITE-ProRule" id="PRU00339"/>
    </source>
</evidence>
<dbReference type="EMBL" id="LGRX02027626">
    <property type="protein sequence ID" value="KAK3249022.1"/>
    <property type="molecule type" value="Genomic_DNA"/>
</dbReference>
<dbReference type="PROSITE" id="PS50005">
    <property type="entry name" value="TPR"/>
    <property type="match status" value="1"/>
</dbReference>
<gene>
    <name evidence="2" type="ORF">CYMTET_41539</name>
</gene>
<protein>
    <recommendedName>
        <fullName evidence="4">Tetratricopeptide repeat protein 33</fullName>
    </recommendedName>
</protein>
<dbReference type="AlphaFoldDB" id="A0AAE0F2J4"/>
<dbReference type="InterPro" id="IPR019734">
    <property type="entry name" value="TPR_rpt"/>
</dbReference>
<dbReference type="InterPro" id="IPR011990">
    <property type="entry name" value="TPR-like_helical_dom_sf"/>
</dbReference>
<dbReference type="PANTHER" id="PTHR15544:SF0">
    <property type="entry name" value="TETRATRICOPEPTIDE REPEAT PROTEIN 33"/>
    <property type="match status" value="1"/>
</dbReference>
<evidence type="ECO:0008006" key="4">
    <source>
        <dbReference type="Google" id="ProtNLM"/>
    </source>
</evidence>
<dbReference type="Gene3D" id="1.25.40.10">
    <property type="entry name" value="Tetratricopeptide repeat domain"/>
    <property type="match status" value="1"/>
</dbReference>
<reference evidence="2 3" key="1">
    <citation type="journal article" date="2015" name="Genome Biol. Evol.">
        <title>Comparative Genomics of a Bacterivorous Green Alga Reveals Evolutionary Causalities and Consequences of Phago-Mixotrophic Mode of Nutrition.</title>
        <authorList>
            <person name="Burns J.A."/>
            <person name="Paasch A."/>
            <person name="Narechania A."/>
            <person name="Kim E."/>
        </authorList>
    </citation>
    <scope>NUCLEOTIDE SEQUENCE [LARGE SCALE GENOMIC DNA]</scope>
    <source>
        <strain evidence="2 3">PLY_AMNH</strain>
    </source>
</reference>
<dbReference type="InterPro" id="IPR052658">
    <property type="entry name" value="TPR-containing"/>
</dbReference>